<dbReference type="PANTHER" id="PTHR33958">
    <property type="entry name" value="PROTEIN C8ORF37"/>
    <property type="match status" value="1"/>
</dbReference>
<keyword evidence="3" id="KW-0963">Cytoplasm</keyword>
<proteinExistence type="predicted"/>
<dbReference type="GO" id="GO:0001917">
    <property type="term" value="C:photoreceptor inner segment"/>
    <property type="evidence" value="ECO:0007669"/>
    <property type="project" value="UniProtKB-SubCell"/>
</dbReference>
<evidence type="ECO:0000256" key="2">
    <source>
        <dbReference type="ARBA" id="ARBA00004496"/>
    </source>
</evidence>
<dbReference type="Pfam" id="PF14996">
    <property type="entry name" value="RMP"/>
    <property type="match status" value="1"/>
</dbReference>
<accession>A0A4W5LDD5</accession>
<organism evidence="6 7">
    <name type="scientific">Hucho hucho</name>
    <name type="common">huchen</name>
    <dbReference type="NCBI Taxonomy" id="62062"/>
    <lineage>
        <taxon>Eukaryota</taxon>
        <taxon>Metazoa</taxon>
        <taxon>Chordata</taxon>
        <taxon>Craniata</taxon>
        <taxon>Vertebrata</taxon>
        <taxon>Euteleostomi</taxon>
        <taxon>Actinopterygii</taxon>
        <taxon>Neopterygii</taxon>
        <taxon>Teleostei</taxon>
        <taxon>Protacanthopterygii</taxon>
        <taxon>Salmoniformes</taxon>
        <taxon>Salmonidae</taxon>
        <taxon>Salmoninae</taxon>
        <taxon>Hucho</taxon>
    </lineage>
</organism>
<evidence type="ECO:0000256" key="4">
    <source>
        <dbReference type="ARBA" id="ARBA00024819"/>
    </source>
</evidence>
<reference evidence="7" key="1">
    <citation type="submission" date="2018-06" db="EMBL/GenBank/DDBJ databases">
        <title>Genome assembly of Danube salmon.</title>
        <authorList>
            <person name="Macqueen D.J."/>
            <person name="Gundappa M.K."/>
        </authorList>
    </citation>
    <scope>NUCLEOTIDE SEQUENCE [LARGE SCALE GENOMIC DNA]</scope>
</reference>
<reference evidence="6" key="3">
    <citation type="submission" date="2025-09" db="UniProtKB">
        <authorList>
            <consortium name="Ensembl"/>
        </authorList>
    </citation>
    <scope>IDENTIFICATION</scope>
</reference>
<dbReference type="Ensembl" id="ENSHHUT00000024761.1">
    <property type="protein sequence ID" value="ENSHHUP00000023863.1"/>
    <property type="gene ID" value="ENSHHUG00000014975.1"/>
</dbReference>
<evidence type="ECO:0000256" key="5">
    <source>
        <dbReference type="ARBA" id="ARBA00026215"/>
    </source>
</evidence>
<protein>
    <recommendedName>
        <fullName evidence="5">Cilia- and flagella-associated protein 418</fullName>
    </recommendedName>
</protein>
<evidence type="ECO:0000313" key="6">
    <source>
        <dbReference type="Ensembl" id="ENSHHUP00000023863.1"/>
    </source>
</evidence>
<dbReference type="GeneTree" id="ENSGT00940000169904"/>
<evidence type="ECO:0000313" key="7">
    <source>
        <dbReference type="Proteomes" id="UP000314982"/>
    </source>
</evidence>
<evidence type="ECO:0000256" key="3">
    <source>
        <dbReference type="ARBA" id="ARBA00022490"/>
    </source>
</evidence>
<name>A0A4W5LDD5_9TELE</name>
<dbReference type="STRING" id="62062.ENSHHUP00000023863"/>
<evidence type="ECO:0000256" key="1">
    <source>
        <dbReference type="ARBA" id="ARBA00004437"/>
    </source>
</evidence>
<reference evidence="6" key="2">
    <citation type="submission" date="2025-08" db="UniProtKB">
        <authorList>
            <consortium name="Ensembl"/>
        </authorList>
    </citation>
    <scope>IDENTIFICATION</scope>
</reference>
<dbReference type="InterPro" id="IPR029239">
    <property type="entry name" value="CFAP418"/>
</dbReference>
<sequence length="130" mass="14599">RRTTDDTPRKTDSEDVDALLEDLTLLDDDFDSLELNTGLLPKTTKTKSLPQSTRKCCPVFLGCSAIANGVGTAVSQRSCDQLKCISCDFRVAMFDDHEWDPSCDYFFFRNNVPNCQKLRAKLRRKKGAGV</sequence>
<comment type="subcellular location">
    <subcellularLocation>
        <location evidence="2">Cytoplasm</location>
    </subcellularLocation>
    <subcellularLocation>
        <location evidence="1">Photoreceptor inner segment</location>
    </subcellularLocation>
</comment>
<dbReference type="PANTHER" id="PTHR33958:SF1">
    <property type="entry name" value="CILIA- AND FLAGELLA-ASSOCIATED PROTEIN 418"/>
    <property type="match status" value="1"/>
</dbReference>
<dbReference type="AlphaFoldDB" id="A0A4W5LDD5"/>
<comment type="function">
    <text evidence="4">May be involved in photoreceptor outer segment disk morphogenesis.</text>
</comment>
<keyword evidence="7" id="KW-1185">Reference proteome</keyword>
<dbReference type="Proteomes" id="UP000314982">
    <property type="component" value="Unassembled WGS sequence"/>
</dbReference>
<dbReference type="GO" id="GO:0005829">
    <property type="term" value="C:cytosol"/>
    <property type="evidence" value="ECO:0007669"/>
    <property type="project" value="TreeGrafter"/>
</dbReference>